<dbReference type="AlphaFoldDB" id="A0AAV9GWW7"/>
<organism evidence="2 3">
    <name type="scientific">Podospora aff. communis PSN243</name>
    <dbReference type="NCBI Taxonomy" id="3040156"/>
    <lineage>
        <taxon>Eukaryota</taxon>
        <taxon>Fungi</taxon>
        <taxon>Dikarya</taxon>
        <taxon>Ascomycota</taxon>
        <taxon>Pezizomycotina</taxon>
        <taxon>Sordariomycetes</taxon>
        <taxon>Sordariomycetidae</taxon>
        <taxon>Sordariales</taxon>
        <taxon>Podosporaceae</taxon>
        <taxon>Podospora</taxon>
    </lineage>
</organism>
<proteinExistence type="predicted"/>
<evidence type="ECO:0000313" key="3">
    <source>
        <dbReference type="Proteomes" id="UP001321760"/>
    </source>
</evidence>
<keyword evidence="1" id="KW-0732">Signal</keyword>
<sequence>MVSFTTLILTIAAAAASANAFEVPCNSPNDQCGWTLTNDIHRYTREELIAAHGGIDDGTLYNAVYNCREGGVIIYNRACPKGCNAAGGETKNANCIA</sequence>
<reference evidence="2" key="2">
    <citation type="submission" date="2023-05" db="EMBL/GenBank/DDBJ databases">
        <authorList>
            <consortium name="Lawrence Berkeley National Laboratory"/>
            <person name="Steindorff A."/>
            <person name="Hensen N."/>
            <person name="Bonometti L."/>
            <person name="Westerberg I."/>
            <person name="Brannstrom I.O."/>
            <person name="Guillou S."/>
            <person name="Cros-Aarteil S."/>
            <person name="Calhoun S."/>
            <person name="Haridas S."/>
            <person name="Kuo A."/>
            <person name="Mondo S."/>
            <person name="Pangilinan J."/>
            <person name="Riley R."/>
            <person name="Labutti K."/>
            <person name="Andreopoulos B."/>
            <person name="Lipzen A."/>
            <person name="Chen C."/>
            <person name="Yanf M."/>
            <person name="Daum C."/>
            <person name="Ng V."/>
            <person name="Clum A."/>
            <person name="Ohm R."/>
            <person name="Martin F."/>
            <person name="Silar P."/>
            <person name="Natvig D."/>
            <person name="Lalanne C."/>
            <person name="Gautier V."/>
            <person name="Ament-Velasquez S.L."/>
            <person name="Kruys A."/>
            <person name="Hutchinson M.I."/>
            <person name="Powell A.J."/>
            <person name="Barry K."/>
            <person name="Miller A.N."/>
            <person name="Grigoriev I.V."/>
            <person name="Debuchy R."/>
            <person name="Gladieux P."/>
            <person name="Thoren M.H."/>
            <person name="Johannesson H."/>
        </authorList>
    </citation>
    <scope>NUCLEOTIDE SEQUENCE</scope>
    <source>
        <strain evidence="2">PSN243</strain>
    </source>
</reference>
<name>A0AAV9GWW7_9PEZI</name>
<dbReference type="Proteomes" id="UP001321760">
    <property type="component" value="Unassembled WGS sequence"/>
</dbReference>
<feature type="signal peptide" evidence="1">
    <location>
        <begin position="1"/>
        <end position="20"/>
    </location>
</feature>
<keyword evidence="3" id="KW-1185">Reference proteome</keyword>
<protein>
    <submittedName>
        <fullName evidence="2">Uncharacterized protein</fullName>
    </submittedName>
</protein>
<feature type="chain" id="PRO_5043698524" evidence="1">
    <location>
        <begin position="21"/>
        <end position="97"/>
    </location>
</feature>
<comment type="caution">
    <text evidence="2">The sequence shown here is derived from an EMBL/GenBank/DDBJ whole genome shotgun (WGS) entry which is preliminary data.</text>
</comment>
<dbReference type="EMBL" id="MU865922">
    <property type="protein sequence ID" value="KAK4452845.1"/>
    <property type="molecule type" value="Genomic_DNA"/>
</dbReference>
<evidence type="ECO:0000256" key="1">
    <source>
        <dbReference type="SAM" id="SignalP"/>
    </source>
</evidence>
<evidence type="ECO:0000313" key="2">
    <source>
        <dbReference type="EMBL" id="KAK4452845.1"/>
    </source>
</evidence>
<reference evidence="2" key="1">
    <citation type="journal article" date="2023" name="Mol. Phylogenet. Evol.">
        <title>Genome-scale phylogeny and comparative genomics of the fungal order Sordariales.</title>
        <authorList>
            <person name="Hensen N."/>
            <person name="Bonometti L."/>
            <person name="Westerberg I."/>
            <person name="Brannstrom I.O."/>
            <person name="Guillou S."/>
            <person name="Cros-Aarteil S."/>
            <person name="Calhoun S."/>
            <person name="Haridas S."/>
            <person name="Kuo A."/>
            <person name="Mondo S."/>
            <person name="Pangilinan J."/>
            <person name="Riley R."/>
            <person name="LaButti K."/>
            <person name="Andreopoulos B."/>
            <person name="Lipzen A."/>
            <person name="Chen C."/>
            <person name="Yan M."/>
            <person name="Daum C."/>
            <person name="Ng V."/>
            <person name="Clum A."/>
            <person name="Steindorff A."/>
            <person name="Ohm R.A."/>
            <person name="Martin F."/>
            <person name="Silar P."/>
            <person name="Natvig D.O."/>
            <person name="Lalanne C."/>
            <person name="Gautier V."/>
            <person name="Ament-Velasquez S.L."/>
            <person name="Kruys A."/>
            <person name="Hutchinson M.I."/>
            <person name="Powell A.J."/>
            <person name="Barry K."/>
            <person name="Miller A.N."/>
            <person name="Grigoriev I.V."/>
            <person name="Debuchy R."/>
            <person name="Gladieux P."/>
            <person name="Hiltunen Thoren M."/>
            <person name="Johannesson H."/>
        </authorList>
    </citation>
    <scope>NUCLEOTIDE SEQUENCE</scope>
    <source>
        <strain evidence="2">PSN243</strain>
    </source>
</reference>
<gene>
    <name evidence="2" type="ORF">QBC34DRAFT_397130</name>
</gene>
<accession>A0AAV9GWW7</accession>